<keyword evidence="4" id="KW-1185">Reference proteome</keyword>
<evidence type="ECO:0000313" key="4">
    <source>
        <dbReference type="Proteomes" id="UP000217276"/>
    </source>
</evidence>
<organism evidence="3 4">
    <name type="scientific">Capnocytophaga leadbetteri</name>
    <dbReference type="NCBI Taxonomy" id="327575"/>
    <lineage>
        <taxon>Bacteria</taxon>
        <taxon>Pseudomonadati</taxon>
        <taxon>Bacteroidota</taxon>
        <taxon>Flavobacteriia</taxon>
        <taxon>Flavobacteriales</taxon>
        <taxon>Flavobacteriaceae</taxon>
        <taxon>Capnocytophaga</taxon>
    </lineage>
</organism>
<dbReference type="Proteomes" id="UP000217276">
    <property type="component" value="Chromosome"/>
</dbReference>
<dbReference type="EMBL" id="CP022384">
    <property type="protein sequence ID" value="ATA81403.1"/>
    <property type="molecule type" value="Genomic_DNA"/>
</dbReference>
<accession>A0A250F8E9</accession>
<dbReference type="PROSITE" id="PS51257">
    <property type="entry name" value="PROKAR_LIPOPROTEIN"/>
    <property type="match status" value="1"/>
</dbReference>
<gene>
    <name evidence="3" type="ORF">CGC53_03080</name>
</gene>
<protein>
    <recommendedName>
        <fullName evidence="5">DUF4832 domain-containing protein</fullName>
    </recommendedName>
</protein>
<dbReference type="AlphaFoldDB" id="A0A250F8E9"/>
<dbReference type="Pfam" id="PF16116">
    <property type="entry name" value="DUF4832"/>
    <property type="match status" value="1"/>
</dbReference>
<feature type="domain" description="DUF4832" evidence="1">
    <location>
        <begin position="238"/>
        <end position="442"/>
    </location>
</feature>
<evidence type="ECO:0000313" key="3">
    <source>
        <dbReference type="EMBL" id="ATA81403.1"/>
    </source>
</evidence>
<evidence type="ECO:0000259" key="1">
    <source>
        <dbReference type="Pfam" id="PF16116"/>
    </source>
</evidence>
<reference evidence="4" key="1">
    <citation type="submission" date="2017-06" db="EMBL/GenBank/DDBJ databases">
        <title>Capnocytophaga spp. assemblies.</title>
        <authorList>
            <person name="Gulvik C.A."/>
        </authorList>
    </citation>
    <scope>NUCLEOTIDE SEQUENCE [LARGE SCALE GENOMIC DNA]</scope>
    <source>
        <strain evidence="4">H6253</strain>
    </source>
</reference>
<dbReference type="KEGG" id="clk:CGC53_03080"/>
<dbReference type="InterPro" id="IPR032267">
    <property type="entry name" value="DUF4832"/>
</dbReference>
<dbReference type="InterPro" id="IPR032379">
    <property type="entry name" value="DUF4874"/>
</dbReference>
<name>A0A250F8E9_9FLAO</name>
<dbReference type="Pfam" id="PF16173">
    <property type="entry name" value="DUF4874"/>
    <property type="match status" value="1"/>
</dbReference>
<proteinExistence type="predicted"/>
<sequence length="461" mass="52942">MNKYLSFLLISLSLSCQTPQEVKHTDASPLNIVHYEPTNEAIINPERGFLTHQDQKSDADELTAEKVKNYRQQDISLILTVYYMQPFRQRLLSEEFLHLICRNMKAVREGGAKVVLRFAYTDSEAQKPWDADWHYTEKHLEQLRPIIQENADIIAVCEAGFVGVWGEWYYTDHYGYQPADTPTAYNPRKQVLKKLLSILPADRMIAVRNPKAKLYTQSISIADTLTAQTAYKGSDLARIGFHNDCFLADDDDMGTYHHLREHRQYVAHETQYTVMGGETCQPSAFAACTNALQQLATYHFSYLNIDYHQGVIKQWKQQKCIEEIKKRLGYRFVLTEGSFSGHNSAERVLKVSLKIKNEGFAAPFNPRKAVLVLVSEKNPKEKYRFNLNTDPRLWAAGKTTPIAAEVSLPSSLRKGKYTLYLHLPDPYPTLYDRPEYSIRLANKDLWDAQTGYNTLAVLNIE</sequence>
<dbReference type="RefSeq" id="WP_095913275.1">
    <property type="nucleotide sequence ID" value="NZ_CAUUPF010000004.1"/>
</dbReference>
<feature type="domain" description="DUF4874" evidence="2">
    <location>
        <begin position="44"/>
        <end position="211"/>
    </location>
</feature>
<evidence type="ECO:0000259" key="2">
    <source>
        <dbReference type="Pfam" id="PF16173"/>
    </source>
</evidence>
<evidence type="ECO:0008006" key="5">
    <source>
        <dbReference type="Google" id="ProtNLM"/>
    </source>
</evidence>